<feature type="compositionally biased region" description="Basic and acidic residues" evidence="1">
    <location>
        <begin position="35"/>
        <end position="60"/>
    </location>
</feature>
<evidence type="ECO:0000256" key="1">
    <source>
        <dbReference type="SAM" id="MobiDB-lite"/>
    </source>
</evidence>
<name>A0ABP8UKM6_9ACTN</name>
<evidence type="ECO:0000313" key="2">
    <source>
        <dbReference type="EMBL" id="GAA4633469.1"/>
    </source>
</evidence>
<comment type="caution">
    <text evidence="2">The sequence shown here is derived from an EMBL/GenBank/DDBJ whole genome shotgun (WGS) entry which is preliminary data.</text>
</comment>
<feature type="region of interest" description="Disordered" evidence="1">
    <location>
        <begin position="35"/>
        <end position="81"/>
    </location>
</feature>
<sequence length="81" mass="9272">MVMPDDRARTHIPPPVELWPISELMRQVGRLVAEELERPGRDAGNERARELAPRRPRAEQARPAGRGQETETPVPPEHHDR</sequence>
<gene>
    <name evidence="2" type="ORF">GCM10023196_071090</name>
</gene>
<dbReference type="EMBL" id="BAABHK010000012">
    <property type="protein sequence ID" value="GAA4633469.1"/>
    <property type="molecule type" value="Genomic_DNA"/>
</dbReference>
<protein>
    <submittedName>
        <fullName evidence="2">Uncharacterized protein</fullName>
    </submittedName>
</protein>
<dbReference type="Proteomes" id="UP001501442">
    <property type="component" value="Unassembled WGS sequence"/>
</dbReference>
<keyword evidence="3" id="KW-1185">Reference proteome</keyword>
<reference evidence="3" key="1">
    <citation type="journal article" date="2019" name="Int. J. Syst. Evol. Microbiol.">
        <title>The Global Catalogue of Microorganisms (GCM) 10K type strain sequencing project: providing services to taxonomists for standard genome sequencing and annotation.</title>
        <authorList>
            <consortium name="The Broad Institute Genomics Platform"/>
            <consortium name="The Broad Institute Genome Sequencing Center for Infectious Disease"/>
            <person name="Wu L."/>
            <person name="Ma J."/>
        </authorList>
    </citation>
    <scope>NUCLEOTIDE SEQUENCE [LARGE SCALE GENOMIC DNA]</scope>
    <source>
        <strain evidence="3">JCM 17939</strain>
    </source>
</reference>
<evidence type="ECO:0000313" key="3">
    <source>
        <dbReference type="Proteomes" id="UP001501442"/>
    </source>
</evidence>
<dbReference type="RefSeq" id="WP_345436457.1">
    <property type="nucleotide sequence ID" value="NZ_BAABHK010000012.1"/>
</dbReference>
<accession>A0ABP8UKM6</accession>
<proteinExistence type="predicted"/>
<organism evidence="2 3">
    <name type="scientific">Actinoallomurus vinaceus</name>
    <dbReference type="NCBI Taxonomy" id="1080074"/>
    <lineage>
        <taxon>Bacteria</taxon>
        <taxon>Bacillati</taxon>
        <taxon>Actinomycetota</taxon>
        <taxon>Actinomycetes</taxon>
        <taxon>Streptosporangiales</taxon>
        <taxon>Thermomonosporaceae</taxon>
        <taxon>Actinoallomurus</taxon>
    </lineage>
</organism>